<evidence type="ECO:0000256" key="1">
    <source>
        <dbReference type="SAM" id="MobiDB-lite"/>
    </source>
</evidence>
<sequence>MSNFEEQRTSILESNEINEQISEDYIRGFEEYKTHEAPEWVSERLEEFREKHPISLPKNLLDLTHSEIITASVSDTDGSIPEQAKQNFKQRKKTGDFKRGALRDKNMEKKCREIERSIKRKVNKTKRQMNKSRVYMRNIMKKSNRWKEYYKGSGSYYDPSV</sequence>
<name>A0AAD1XYV6_EUPCR</name>
<dbReference type="EMBL" id="CAMPGE010024139">
    <property type="protein sequence ID" value="CAI2382001.1"/>
    <property type="molecule type" value="Genomic_DNA"/>
</dbReference>
<keyword evidence="3" id="KW-1185">Reference proteome</keyword>
<feature type="region of interest" description="Disordered" evidence="1">
    <location>
        <begin position="74"/>
        <end position="98"/>
    </location>
</feature>
<evidence type="ECO:0000313" key="2">
    <source>
        <dbReference type="EMBL" id="CAI2382001.1"/>
    </source>
</evidence>
<evidence type="ECO:0000313" key="3">
    <source>
        <dbReference type="Proteomes" id="UP001295684"/>
    </source>
</evidence>
<comment type="caution">
    <text evidence="2">The sequence shown here is derived from an EMBL/GenBank/DDBJ whole genome shotgun (WGS) entry which is preliminary data.</text>
</comment>
<accession>A0AAD1XYV6</accession>
<dbReference type="AlphaFoldDB" id="A0AAD1XYV6"/>
<proteinExistence type="predicted"/>
<organism evidence="2 3">
    <name type="scientific">Euplotes crassus</name>
    <dbReference type="NCBI Taxonomy" id="5936"/>
    <lineage>
        <taxon>Eukaryota</taxon>
        <taxon>Sar</taxon>
        <taxon>Alveolata</taxon>
        <taxon>Ciliophora</taxon>
        <taxon>Intramacronucleata</taxon>
        <taxon>Spirotrichea</taxon>
        <taxon>Hypotrichia</taxon>
        <taxon>Euplotida</taxon>
        <taxon>Euplotidae</taxon>
        <taxon>Moneuplotes</taxon>
    </lineage>
</organism>
<dbReference type="Proteomes" id="UP001295684">
    <property type="component" value="Unassembled WGS sequence"/>
</dbReference>
<protein>
    <submittedName>
        <fullName evidence="2">Uncharacterized protein</fullName>
    </submittedName>
</protein>
<reference evidence="2" key="1">
    <citation type="submission" date="2023-07" db="EMBL/GenBank/DDBJ databases">
        <authorList>
            <consortium name="AG Swart"/>
            <person name="Singh M."/>
            <person name="Singh A."/>
            <person name="Seah K."/>
            <person name="Emmerich C."/>
        </authorList>
    </citation>
    <scope>NUCLEOTIDE SEQUENCE</scope>
    <source>
        <strain evidence="2">DP1</strain>
    </source>
</reference>
<gene>
    <name evidence="2" type="ORF">ECRASSUSDP1_LOCUS23468</name>
</gene>